<evidence type="ECO:0000256" key="6">
    <source>
        <dbReference type="ARBA" id="ARBA00023136"/>
    </source>
</evidence>
<dbReference type="KEGG" id="cai:Caci_8320"/>
<evidence type="ECO:0000256" key="2">
    <source>
        <dbReference type="ARBA" id="ARBA00022448"/>
    </source>
</evidence>
<feature type="transmembrane region" description="Helical" evidence="7">
    <location>
        <begin position="100"/>
        <end position="119"/>
    </location>
</feature>
<dbReference type="SUPFAM" id="SSF161098">
    <property type="entry name" value="MetI-like"/>
    <property type="match status" value="1"/>
</dbReference>
<dbReference type="RefSeq" id="WP_015796868.1">
    <property type="nucleotide sequence ID" value="NC_013131.1"/>
</dbReference>
<dbReference type="STRING" id="479433.Caci_8320"/>
<dbReference type="Pfam" id="PF19300">
    <property type="entry name" value="BPD_transp_1_N"/>
    <property type="match status" value="1"/>
</dbReference>
<evidence type="ECO:0000256" key="1">
    <source>
        <dbReference type="ARBA" id="ARBA00004651"/>
    </source>
</evidence>
<evidence type="ECO:0000313" key="10">
    <source>
        <dbReference type="Proteomes" id="UP000000851"/>
    </source>
</evidence>
<protein>
    <submittedName>
        <fullName evidence="9">Binding-protein-dependent transport systems inner membrane component</fullName>
    </submittedName>
</protein>
<dbReference type="InterPro" id="IPR035906">
    <property type="entry name" value="MetI-like_sf"/>
</dbReference>
<dbReference type="HOGENOM" id="CLU_036879_0_1_11"/>
<dbReference type="InterPro" id="IPR045621">
    <property type="entry name" value="BPD_transp_1_N"/>
</dbReference>
<feature type="domain" description="ABC transmembrane type-1" evidence="8">
    <location>
        <begin position="96"/>
        <end position="301"/>
    </location>
</feature>
<feature type="transmembrane region" description="Helical" evidence="7">
    <location>
        <begin position="236"/>
        <end position="262"/>
    </location>
</feature>
<name>C7QKP4_CATAD</name>
<dbReference type="CDD" id="cd06261">
    <property type="entry name" value="TM_PBP2"/>
    <property type="match status" value="1"/>
</dbReference>
<dbReference type="Proteomes" id="UP000000851">
    <property type="component" value="Chromosome"/>
</dbReference>
<proteinExistence type="inferred from homology"/>
<keyword evidence="10" id="KW-1185">Reference proteome</keyword>
<dbReference type="PANTHER" id="PTHR43163">
    <property type="entry name" value="DIPEPTIDE TRANSPORT SYSTEM PERMEASE PROTEIN DPPB-RELATED"/>
    <property type="match status" value="1"/>
</dbReference>
<evidence type="ECO:0000256" key="7">
    <source>
        <dbReference type="RuleBase" id="RU363032"/>
    </source>
</evidence>
<feature type="transmembrane region" description="Helical" evidence="7">
    <location>
        <begin position="282"/>
        <end position="308"/>
    </location>
</feature>
<gene>
    <name evidence="9" type="ordered locus">Caci_8320</name>
</gene>
<keyword evidence="6 7" id="KW-0472">Membrane</keyword>
<dbReference type="GO" id="GO:0005886">
    <property type="term" value="C:plasma membrane"/>
    <property type="evidence" value="ECO:0007669"/>
    <property type="project" value="UniProtKB-SubCell"/>
</dbReference>
<evidence type="ECO:0000259" key="8">
    <source>
        <dbReference type="PROSITE" id="PS50928"/>
    </source>
</evidence>
<dbReference type="Pfam" id="PF00528">
    <property type="entry name" value="BPD_transp_1"/>
    <property type="match status" value="1"/>
</dbReference>
<dbReference type="OrthoDB" id="3543764at2"/>
<dbReference type="PANTHER" id="PTHR43163:SF6">
    <property type="entry name" value="DIPEPTIDE TRANSPORT SYSTEM PERMEASE PROTEIN DPPB-RELATED"/>
    <property type="match status" value="1"/>
</dbReference>
<comment type="similarity">
    <text evidence="7">Belongs to the binding-protein-dependent transport system permease family.</text>
</comment>
<keyword evidence="2 7" id="KW-0813">Transport</keyword>
<dbReference type="eggNOG" id="COG0601">
    <property type="taxonomic scope" value="Bacteria"/>
</dbReference>
<dbReference type="GO" id="GO:0055085">
    <property type="term" value="P:transmembrane transport"/>
    <property type="evidence" value="ECO:0007669"/>
    <property type="project" value="InterPro"/>
</dbReference>
<keyword evidence="3" id="KW-1003">Cell membrane</keyword>
<organism evidence="9 10">
    <name type="scientific">Catenulispora acidiphila (strain DSM 44928 / JCM 14897 / NBRC 102108 / NRRL B-24433 / ID139908)</name>
    <dbReference type="NCBI Taxonomy" id="479433"/>
    <lineage>
        <taxon>Bacteria</taxon>
        <taxon>Bacillati</taxon>
        <taxon>Actinomycetota</taxon>
        <taxon>Actinomycetes</taxon>
        <taxon>Catenulisporales</taxon>
        <taxon>Catenulisporaceae</taxon>
        <taxon>Catenulispora</taxon>
    </lineage>
</organism>
<dbReference type="AlphaFoldDB" id="C7QKP4"/>
<comment type="subcellular location">
    <subcellularLocation>
        <location evidence="1 7">Cell membrane</location>
        <topology evidence="1 7">Multi-pass membrane protein</topology>
    </subcellularLocation>
</comment>
<dbReference type="InterPro" id="IPR000515">
    <property type="entry name" value="MetI-like"/>
</dbReference>
<dbReference type="EMBL" id="CP001700">
    <property type="protein sequence ID" value="ACU77143.1"/>
    <property type="molecule type" value="Genomic_DNA"/>
</dbReference>
<dbReference type="PROSITE" id="PS50928">
    <property type="entry name" value="ABC_TM1"/>
    <property type="match status" value="1"/>
</dbReference>
<evidence type="ECO:0000256" key="4">
    <source>
        <dbReference type="ARBA" id="ARBA00022692"/>
    </source>
</evidence>
<reference evidence="9 10" key="1">
    <citation type="journal article" date="2009" name="Stand. Genomic Sci.">
        <title>Complete genome sequence of Catenulispora acidiphila type strain (ID 139908).</title>
        <authorList>
            <person name="Copeland A."/>
            <person name="Lapidus A."/>
            <person name="Glavina Del Rio T."/>
            <person name="Nolan M."/>
            <person name="Lucas S."/>
            <person name="Chen F."/>
            <person name="Tice H."/>
            <person name="Cheng J.F."/>
            <person name="Bruce D."/>
            <person name="Goodwin L."/>
            <person name="Pitluck S."/>
            <person name="Mikhailova N."/>
            <person name="Pati A."/>
            <person name="Ivanova N."/>
            <person name="Mavromatis K."/>
            <person name="Chen A."/>
            <person name="Palaniappan K."/>
            <person name="Chain P."/>
            <person name="Land M."/>
            <person name="Hauser L."/>
            <person name="Chang Y.J."/>
            <person name="Jeffries C.D."/>
            <person name="Chertkov O."/>
            <person name="Brettin T."/>
            <person name="Detter J.C."/>
            <person name="Han C."/>
            <person name="Ali Z."/>
            <person name="Tindall B.J."/>
            <person name="Goker M."/>
            <person name="Bristow J."/>
            <person name="Eisen J.A."/>
            <person name="Markowitz V."/>
            <person name="Hugenholtz P."/>
            <person name="Kyrpides N.C."/>
            <person name="Klenk H.P."/>
        </authorList>
    </citation>
    <scope>NUCLEOTIDE SEQUENCE [LARGE SCALE GENOMIC DNA]</scope>
    <source>
        <strain evidence="10">DSM 44928 / JCM 14897 / NBRC 102108 / NRRL B-24433 / ID139908</strain>
    </source>
</reference>
<dbReference type="InParanoid" id="C7QKP4"/>
<dbReference type="Gene3D" id="1.10.3720.10">
    <property type="entry name" value="MetI-like"/>
    <property type="match status" value="1"/>
</dbReference>
<evidence type="ECO:0000256" key="5">
    <source>
        <dbReference type="ARBA" id="ARBA00022989"/>
    </source>
</evidence>
<keyword evidence="5 7" id="KW-1133">Transmembrane helix</keyword>
<sequence precursor="true">MTTYLIRRFFQSIVTLFIVSLATFGMMHMMPNGVARAMLGKNYNPQSLAVLNHKLGLDRPLIVQYGHWLDRLALHFDLGYSYQRNQSVNDLLKETLGQSIYIVGLALLFTIVLSVPLGVVQATRRNSVTDYTITTFSFIGYAVPVFFLGVVLRDLFQVQFHLIPIANQIDSFHAAFSQPAQMILPVATLVVSGVAGYSRYMRSSMLDELTQDYVRTAIAKGATKRRVLYGHVLRNAMIPMITLVGLSLPALVGGALLVEQIFNIQGIGVLTINAALQNDFVIVLGTTMLTALVTVIGSLVADISYAALDPRVRLT</sequence>
<evidence type="ECO:0000313" key="9">
    <source>
        <dbReference type="EMBL" id="ACU77143.1"/>
    </source>
</evidence>
<evidence type="ECO:0000256" key="3">
    <source>
        <dbReference type="ARBA" id="ARBA00022475"/>
    </source>
</evidence>
<feature type="transmembrane region" description="Helical" evidence="7">
    <location>
        <begin position="131"/>
        <end position="152"/>
    </location>
</feature>
<accession>C7QKP4</accession>
<keyword evidence="4 7" id="KW-0812">Transmembrane</keyword>